<reference evidence="1 2" key="1">
    <citation type="journal article" date="2018" name="Sci. Rep.">
        <title>Genome sequence of the cauliflower mushroom Sparassis crispa (Hanabiratake) and its association with beneficial usage.</title>
        <authorList>
            <person name="Kiyama R."/>
            <person name="Furutani Y."/>
            <person name="Kawaguchi K."/>
            <person name="Nakanishi T."/>
        </authorList>
    </citation>
    <scope>NUCLEOTIDE SEQUENCE [LARGE SCALE GENOMIC DNA]</scope>
</reference>
<proteinExistence type="predicted"/>
<dbReference type="RefSeq" id="XP_027620351.1">
    <property type="nucleotide sequence ID" value="XM_027764550.1"/>
</dbReference>
<dbReference type="AlphaFoldDB" id="A0A401H4T3"/>
<dbReference type="Proteomes" id="UP000287166">
    <property type="component" value="Unassembled WGS sequence"/>
</dbReference>
<sequence length="403" mass="45811">MQSGKLPLELCEDIIGRVPDDRKTLAACGLTCRQWLPIIRPRLFRSANISRKEDCIRLEKALNAPKGSVLGIGPYIEELIIQSRGGPFPPTWLDRWLPRLLPKLDRVRHLTLNKLDWHRGGLREATRNCILTFSRIVDTLVLDDIMLFDEPLGLWKLLSAYPKLSSLWIGNITETTSMLPPVPALEASDGVIQIQNFVLKRVVAYECPSIHFLLQPPFQLRLSVLSWGEVTVGTNASHLGAFLIEAGRSLQHLDFTLKRLFDPSEYFSLASNMELISLRITNKLPMSQFTCVPTLISEIASPNFRQLDFEFEDPFDLGRYFEMDWEEIDEALSSLGHRLPFLVISFSYWPWKRTHAIIGWLQKMLNFLLAQLPRLAACGTTLRVLCCCDSCGRNSGLFVSNSI</sequence>
<protein>
    <recommendedName>
        <fullName evidence="3">F-box domain-containing protein</fullName>
    </recommendedName>
</protein>
<name>A0A401H4T3_9APHY</name>
<dbReference type="EMBL" id="BFAD01000016">
    <property type="protein sequence ID" value="GBE89438.1"/>
    <property type="molecule type" value="Genomic_DNA"/>
</dbReference>
<dbReference type="STRING" id="139825.A0A401H4T3"/>
<dbReference type="InParanoid" id="A0A401H4T3"/>
<evidence type="ECO:0000313" key="2">
    <source>
        <dbReference type="Proteomes" id="UP000287166"/>
    </source>
</evidence>
<evidence type="ECO:0008006" key="3">
    <source>
        <dbReference type="Google" id="ProtNLM"/>
    </source>
</evidence>
<organism evidence="1 2">
    <name type="scientific">Sparassis crispa</name>
    <dbReference type="NCBI Taxonomy" id="139825"/>
    <lineage>
        <taxon>Eukaryota</taxon>
        <taxon>Fungi</taxon>
        <taxon>Dikarya</taxon>
        <taxon>Basidiomycota</taxon>
        <taxon>Agaricomycotina</taxon>
        <taxon>Agaricomycetes</taxon>
        <taxon>Polyporales</taxon>
        <taxon>Sparassidaceae</taxon>
        <taxon>Sparassis</taxon>
    </lineage>
</organism>
<evidence type="ECO:0000313" key="1">
    <source>
        <dbReference type="EMBL" id="GBE89438.1"/>
    </source>
</evidence>
<dbReference type="SUPFAM" id="SSF81383">
    <property type="entry name" value="F-box domain"/>
    <property type="match status" value="1"/>
</dbReference>
<dbReference type="GeneID" id="38786355"/>
<dbReference type="InterPro" id="IPR036047">
    <property type="entry name" value="F-box-like_dom_sf"/>
</dbReference>
<keyword evidence="2" id="KW-1185">Reference proteome</keyword>
<dbReference type="OrthoDB" id="2794288at2759"/>
<accession>A0A401H4T3</accession>
<comment type="caution">
    <text evidence="1">The sequence shown here is derived from an EMBL/GenBank/DDBJ whole genome shotgun (WGS) entry which is preliminary data.</text>
</comment>
<gene>
    <name evidence="1" type="ORF">SCP_1601000</name>
</gene>